<evidence type="ECO:0000313" key="3">
    <source>
        <dbReference type="Proteomes" id="UP000198683"/>
    </source>
</evidence>
<accession>A0A1G9SZC9</accession>
<evidence type="ECO:0000313" key="2">
    <source>
        <dbReference type="EMBL" id="SDM40215.1"/>
    </source>
</evidence>
<keyword evidence="3" id="KW-1185">Reference proteome</keyword>
<gene>
    <name evidence="2" type="ORF">SAMN05421874_1752</name>
</gene>
<dbReference type="STRING" id="683260.SAMN05421874_1752"/>
<name>A0A1G9SZC9_9ACTN</name>
<proteinExistence type="predicted"/>
<dbReference type="AlphaFoldDB" id="A0A1G9SZC9"/>
<dbReference type="Proteomes" id="UP000198683">
    <property type="component" value="Unassembled WGS sequence"/>
</dbReference>
<feature type="region of interest" description="Disordered" evidence="1">
    <location>
        <begin position="1"/>
        <end position="21"/>
    </location>
</feature>
<sequence length="85" mass="9152">MRITAAVGPARPRDRATATTSTPGDITLLLLANSGFAGLPRKTALAASRRLLACFFEAFLAQRPVPLPPPAPMGWRDIRRTPVRS</sequence>
<reference evidence="2 3" key="1">
    <citation type="submission" date="2016-10" db="EMBL/GenBank/DDBJ databases">
        <authorList>
            <person name="de Groot N.N."/>
        </authorList>
    </citation>
    <scope>NUCLEOTIDE SEQUENCE [LARGE SCALE GENOMIC DNA]</scope>
    <source>
        <strain evidence="2 3">CGMCC 4.5681</strain>
    </source>
</reference>
<organism evidence="2 3">
    <name type="scientific">Nonomuraea maritima</name>
    <dbReference type="NCBI Taxonomy" id="683260"/>
    <lineage>
        <taxon>Bacteria</taxon>
        <taxon>Bacillati</taxon>
        <taxon>Actinomycetota</taxon>
        <taxon>Actinomycetes</taxon>
        <taxon>Streptosporangiales</taxon>
        <taxon>Streptosporangiaceae</taxon>
        <taxon>Nonomuraea</taxon>
    </lineage>
</organism>
<evidence type="ECO:0000256" key="1">
    <source>
        <dbReference type="SAM" id="MobiDB-lite"/>
    </source>
</evidence>
<protein>
    <submittedName>
        <fullName evidence="2">Uncharacterized protein</fullName>
    </submittedName>
</protein>
<dbReference type="EMBL" id="FNFB01000075">
    <property type="protein sequence ID" value="SDM40215.1"/>
    <property type="molecule type" value="Genomic_DNA"/>
</dbReference>